<dbReference type="EMBL" id="BKCJ010000961">
    <property type="protein sequence ID" value="GEU37699.1"/>
    <property type="molecule type" value="Genomic_DNA"/>
</dbReference>
<dbReference type="PANTHER" id="PTHR45023:SF4">
    <property type="entry name" value="GLYCINE-RICH PROTEIN-RELATED"/>
    <property type="match status" value="1"/>
</dbReference>
<comment type="caution">
    <text evidence="2">The sequence shown here is derived from an EMBL/GenBank/DDBJ whole genome shotgun (WGS) entry which is preliminary data.</text>
</comment>
<dbReference type="PANTHER" id="PTHR45023">
    <property type="match status" value="1"/>
</dbReference>
<evidence type="ECO:0000313" key="2">
    <source>
        <dbReference type="EMBL" id="GEU37699.1"/>
    </source>
</evidence>
<feature type="compositionally biased region" description="Basic residues" evidence="1">
    <location>
        <begin position="106"/>
        <end position="118"/>
    </location>
</feature>
<organism evidence="2">
    <name type="scientific">Tanacetum cinerariifolium</name>
    <name type="common">Dalmatian daisy</name>
    <name type="synonym">Chrysanthemum cinerariifolium</name>
    <dbReference type="NCBI Taxonomy" id="118510"/>
    <lineage>
        <taxon>Eukaryota</taxon>
        <taxon>Viridiplantae</taxon>
        <taxon>Streptophyta</taxon>
        <taxon>Embryophyta</taxon>
        <taxon>Tracheophyta</taxon>
        <taxon>Spermatophyta</taxon>
        <taxon>Magnoliopsida</taxon>
        <taxon>eudicotyledons</taxon>
        <taxon>Gunneridae</taxon>
        <taxon>Pentapetalae</taxon>
        <taxon>asterids</taxon>
        <taxon>campanulids</taxon>
        <taxon>Asterales</taxon>
        <taxon>Asteraceae</taxon>
        <taxon>Asteroideae</taxon>
        <taxon>Anthemideae</taxon>
        <taxon>Anthemidinae</taxon>
        <taxon>Tanacetum</taxon>
    </lineage>
</organism>
<evidence type="ECO:0000256" key="1">
    <source>
        <dbReference type="SAM" id="MobiDB-lite"/>
    </source>
</evidence>
<sequence length="199" mass="22492">MDDFNTATTQGYRTRHMLMGKWTTINDDCQKFNAIYKHLQRKSEENETDHIEAAKVTFAAQQTKGRKFQLKHAWRILKGHSKWDAPKPLDTEDHTEIFGPDVRPRPAGKTRPAKKTKSKTTGSSGGSASGSLSDAVSEDLKGKLQARTSAYEAKKEKEVALMELKEMEFLTIDADSPPEPKASIIRKRQEKIIAKYTQQ</sequence>
<feature type="compositionally biased region" description="Basic and acidic residues" evidence="1">
    <location>
        <begin position="82"/>
        <end position="96"/>
    </location>
</feature>
<name>A0A6L2JM19_TANCI</name>
<reference evidence="2" key="1">
    <citation type="journal article" date="2019" name="Sci. Rep.">
        <title>Draft genome of Tanacetum cinerariifolium, the natural source of mosquito coil.</title>
        <authorList>
            <person name="Yamashiro T."/>
            <person name="Shiraishi A."/>
            <person name="Satake H."/>
            <person name="Nakayama K."/>
        </authorList>
    </citation>
    <scope>NUCLEOTIDE SEQUENCE</scope>
</reference>
<accession>A0A6L2JM19</accession>
<dbReference type="AlphaFoldDB" id="A0A6L2JM19"/>
<evidence type="ECO:0008006" key="3">
    <source>
        <dbReference type="Google" id="ProtNLM"/>
    </source>
</evidence>
<feature type="region of interest" description="Disordered" evidence="1">
    <location>
        <begin position="82"/>
        <end position="144"/>
    </location>
</feature>
<protein>
    <recommendedName>
        <fullName evidence="3">Glutathione S-transferase T3-like</fullName>
    </recommendedName>
</protein>
<gene>
    <name evidence="2" type="ORF">Tci_009677</name>
</gene>
<proteinExistence type="predicted"/>